<reference evidence="4 5" key="1">
    <citation type="journal article" date="2013" name="PLoS Genet.">
        <title>Distinctive expansion of potential virulence genes in the genome of the oomycete fish pathogen Saprolegnia parasitica.</title>
        <authorList>
            <person name="Jiang R.H."/>
            <person name="de Bruijn I."/>
            <person name="Haas B.J."/>
            <person name="Belmonte R."/>
            <person name="Lobach L."/>
            <person name="Christie J."/>
            <person name="van den Ackerveken G."/>
            <person name="Bottin A."/>
            <person name="Bulone V."/>
            <person name="Diaz-Moreno S.M."/>
            <person name="Dumas B."/>
            <person name="Fan L."/>
            <person name="Gaulin E."/>
            <person name="Govers F."/>
            <person name="Grenville-Briggs L.J."/>
            <person name="Horner N.R."/>
            <person name="Levin J.Z."/>
            <person name="Mammella M."/>
            <person name="Meijer H.J."/>
            <person name="Morris P."/>
            <person name="Nusbaum C."/>
            <person name="Oome S."/>
            <person name="Phillips A.J."/>
            <person name="van Rooyen D."/>
            <person name="Rzeszutek E."/>
            <person name="Saraiva M."/>
            <person name="Secombes C.J."/>
            <person name="Seidl M.F."/>
            <person name="Snel B."/>
            <person name="Stassen J.H."/>
            <person name="Sykes S."/>
            <person name="Tripathy S."/>
            <person name="van den Berg H."/>
            <person name="Vega-Arreguin J.C."/>
            <person name="Wawra S."/>
            <person name="Young S.K."/>
            <person name="Zeng Q."/>
            <person name="Dieguez-Uribeondo J."/>
            <person name="Russ C."/>
            <person name="Tyler B.M."/>
            <person name="van West P."/>
        </authorList>
    </citation>
    <scope>NUCLEOTIDE SEQUENCE [LARGE SCALE GENOMIC DNA]</scope>
    <source>
        <strain evidence="4 5">CBS 223.65</strain>
    </source>
</reference>
<gene>
    <name evidence="4" type="ORF">SPRG_20383</name>
</gene>
<dbReference type="VEuPathDB" id="FungiDB:SPRG_20383"/>
<dbReference type="InterPro" id="IPR017901">
    <property type="entry name" value="C-CAP_CF_C-like"/>
</dbReference>
<sequence length="566" mass="63179">MAPRVWVRMELFEHFALPFASRCLAQLTPASISAVVGALHALELPPAPALGTVARLIPSERYDAWQQIATEVLQWKELECRSFWLVLTTAHRHIRVPSEDAEAYDASVLVDEDYYAKESVPLFKLAIFLYLHLEKPSKAKPKTAFSAVWHRDEGTPPPSTPNSPGPASPHTIGLKDRSESEMQYLHFIRDHLDTLIVLLFDVQRDGNVFADILLRPEQLDVVGFLLAGGDSFVQQQYYLSTIYPKWVHGAQYTSKLSKWLKKYLTLNDALYPPIGFALTPSMHFQLHGSFDLHDGGDMDDSEGAIHLQRPLVLSNIAKSTVIKRADEMTPRSDVTIFACHDAFIYILGPVRYPFPYIVVLYIVLVPNNGVLSIDRCESVKVTGVAALLRVHNCLDSVFNVYTPRRGLFSGDNRGLVVGPYNCTYPMLEHHLSTSQFAFVPHTAGMWDKLLNLASPEDATEKDAIVLQSPSQFLDVCIPVKMDLSAPAVSKAPPLTLPPPFEAVVQQLHANVESLRLLLAQDDLESAGKRALEQAVQAKFKEWLTSSGHAREVLDLVQLEKARDQST</sequence>
<feature type="domain" description="C-CAP/cofactor C-like" evidence="3">
    <location>
        <begin position="298"/>
        <end position="438"/>
    </location>
</feature>
<dbReference type="InterPro" id="IPR039589">
    <property type="entry name" value="TBCC1"/>
</dbReference>
<dbReference type="Gene3D" id="2.160.20.70">
    <property type="match status" value="1"/>
</dbReference>
<accession>A0A067CB98</accession>
<dbReference type="AlphaFoldDB" id="A0A067CB98"/>
<dbReference type="Proteomes" id="UP000030745">
    <property type="component" value="Unassembled WGS sequence"/>
</dbReference>
<organism evidence="4 5">
    <name type="scientific">Saprolegnia parasitica (strain CBS 223.65)</name>
    <dbReference type="NCBI Taxonomy" id="695850"/>
    <lineage>
        <taxon>Eukaryota</taxon>
        <taxon>Sar</taxon>
        <taxon>Stramenopiles</taxon>
        <taxon>Oomycota</taxon>
        <taxon>Saprolegniomycetes</taxon>
        <taxon>Saprolegniales</taxon>
        <taxon>Saprolegniaceae</taxon>
        <taxon>Saprolegnia</taxon>
    </lineage>
</organism>
<dbReference type="InterPro" id="IPR012945">
    <property type="entry name" value="Tubulin-bd_cofactor_C_dom"/>
</dbReference>
<dbReference type="PANTHER" id="PTHR16052:SF0">
    <property type="entry name" value="TBCC DOMAIN-CONTAINING PROTEIN 1"/>
    <property type="match status" value="1"/>
</dbReference>
<evidence type="ECO:0000259" key="3">
    <source>
        <dbReference type="PROSITE" id="PS51329"/>
    </source>
</evidence>
<keyword evidence="5" id="KW-1185">Reference proteome</keyword>
<dbReference type="RefSeq" id="XP_012201613.1">
    <property type="nucleotide sequence ID" value="XM_012346223.1"/>
</dbReference>
<evidence type="ECO:0000256" key="1">
    <source>
        <dbReference type="ARBA" id="ARBA00008848"/>
    </source>
</evidence>
<dbReference type="GeneID" id="24141536"/>
<proteinExistence type="inferred from homology"/>
<evidence type="ECO:0000313" key="5">
    <source>
        <dbReference type="Proteomes" id="UP000030745"/>
    </source>
</evidence>
<dbReference type="OMA" id="WKELECR"/>
<dbReference type="KEGG" id="spar:SPRG_20383"/>
<comment type="similarity">
    <text evidence="1">Belongs to the TBCC family.</text>
</comment>
<dbReference type="InterPro" id="IPR016098">
    <property type="entry name" value="CAP/MinC_C"/>
</dbReference>
<dbReference type="STRING" id="695850.A0A067CB98"/>
<protein>
    <recommendedName>
        <fullName evidence="3">C-CAP/cofactor C-like domain-containing protein</fullName>
    </recommendedName>
</protein>
<dbReference type="OrthoDB" id="427777at2759"/>
<feature type="compositionally biased region" description="Pro residues" evidence="2">
    <location>
        <begin position="155"/>
        <end position="167"/>
    </location>
</feature>
<dbReference type="EMBL" id="KK583215">
    <property type="protein sequence ID" value="KDO27743.1"/>
    <property type="molecule type" value="Genomic_DNA"/>
</dbReference>
<evidence type="ECO:0000256" key="2">
    <source>
        <dbReference type="SAM" id="MobiDB-lite"/>
    </source>
</evidence>
<dbReference type="Pfam" id="PF07986">
    <property type="entry name" value="TBCC"/>
    <property type="match status" value="1"/>
</dbReference>
<dbReference type="PROSITE" id="PS51329">
    <property type="entry name" value="C_CAP_COFACTOR_C"/>
    <property type="match status" value="1"/>
</dbReference>
<evidence type="ECO:0000313" key="4">
    <source>
        <dbReference type="EMBL" id="KDO27743.1"/>
    </source>
</evidence>
<dbReference type="PANTHER" id="PTHR16052">
    <property type="entry name" value="TBCC DOMAIN-CONTAINING PROTEIN 1"/>
    <property type="match status" value="1"/>
</dbReference>
<feature type="region of interest" description="Disordered" evidence="2">
    <location>
        <begin position="149"/>
        <end position="173"/>
    </location>
</feature>
<name>A0A067CB98_SAPPC</name>